<proteinExistence type="predicted"/>
<evidence type="ECO:0000256" key="1">
    <source>
        <dbReference type="ARBA" id="ARBA00022679"/>
    </source>
</evidence>
<dbReference type="SUPFAM" id="SSF53756">
    <property type="entry name" value="UDP-Glycosyltransferase/glycogen phosphorylase"/>
    <property type="match status" value="1"/>
</dbReference>
<dbReference type="InterPro" id="IPR001296">
    <property type="entry name" value="Glyco_trans_1"/>
</dbReference>
<evidence type="ECO:0000313" key="4">
    <source>
        <dbReference type="Proteomes" id="UP001202248"/>
    </source>
</evidence>
<dbReference type="RefSeq" id="WP_240825424.1">
    <property type="nucleotide sequence ID" value="NZ_JAKWBL010000001.1"/>
</dbReference>
<dbReference type="Pfam" id="PF00534">
    <property type="entry name" value="Glycos_transf_1"/>
    <property type="match status" value="1"/>
</dbReference>
<organism evidence="3 4">
    <name type="scientific">Niabella ginsengisoli</name>
    <dbReference type="NCBI Taxonomy" id="522298"/>
    <lineage>
        <taxon>Bacteria</taxon>
        <taxon>Pseudomonadati</taxon>
        <taxon>Bacteroidota</taxon>
        <taxon>Chitinophagia</taxon>
        <taxon>Chitinophagales</taxon>
        <taxon>Chitinophagaceae</taxon>
        <taxon>Niabella</taxon>
    </lineage>
</organism>
<accession>A0ABS9SDR3</accession>
<keyword evidence="4" id="KW-1185">Reference proteome</keyword>
<keyword evidence="1" id="KW-0808">Transferase</keyword>
<comment type="caution">
    <text evidence="3">The sequence shown here is derived from an EMBL/GenBank/DDBJ whole genome shotgun (WGS) entry which is preliminary data.</text>
</comment>
<name>A0ABS9SDR3_9BACT</name>
<dbReference type="PANTHER" id="PTHR46401">
    <property type="entry name" value="GLYCOSYLTRANSFERASE WBBK-RELATED"/>
    <property type="match status" value="1"/>
</dbReference>
<dbReference type="PANTHER" id="PTHR46401:SF2">
    <property type="entry name" value="GLYCOSYLTRANSFERASE WBBK-RELATED"/>
    <property type="match status" value="1"/>
</dbReference>
<dbReference type="EMBL" id="JAKWBL010000001">
    <property type="protein sequence ID" value="MCH5596490.1"/>
    <property type="molecule type" value="Genomic_DNA"/>
</dbReference>
<evidence type="ECO:0000313" key="3">
    <source>
        <dbReference type="EMBL" id="MCH5596490.1"/>
    </source>
</evidence>
<dbReference type="Gene3D" id="3.40.50.2000">
    <property type="entry name" value="Glycogen Phosphorylase B"/>
    <property type="match status" value="1"/>
</dbReference>
<dbReference type="Proteomes" id="UP001202248">
    <property type="component" value="Unassembled WGS sequence"/>
</dbReference>
<dbReference type="CDD" id="cd03809">
    <property type="entry name" value="GT4_MtfB-like"/>
    <property type="match status" value="1"/>
</dbReference>
<sequence length="180" mass="20075">MGTIIERKNLLNICRAMNLIKNEIELPLVVVGKGSAYKDKVKEYLIENNMQDKVIFLSDQLAAEGKKPFVDTEDFPALYQLSTAMIYPSFYEGFGMPIIEAMSGGVPVITSTTSCMPEIGGDAAFYADPNSPEQMAKGFEKYYSDEDFRAHAIQKGFENAKRFTSEAYVQSVMNIYTSAL</sequence>
<evidence type="ECO:0000259" key="2">
    <source>
        <dbReference type="Pfam" id="PF00534"/>
    </source>
</evidence>
<feature type="domain" description="Glycosyl transferase family 1" evidence="2">
    <location>
        <begin position="2"/>
        <end position="156"/>
    </location>
</feature>
<gene>
    <name evidence="3" type="ORF">MKP09_00380</name>
</gene>
<reference evidence="3 4" key="1">
    <citation type="submission" date="2022-02" db="EMBL/GenBank/DDBJ databases">
        <authorList>
            <person name="Min J."/>
        </authorList>
    </citation>
    <scope>NUCLEOTIDE SEQUENCE [LARGE SCALE GENOMIC DNA]</scope>
    <source>
        <strain evidence="3 4">GR10-1</strain>
    </source>
</reference>
<protein>
    <submittedName>
        <fullName evidence="3">Glycosyltransferase family 4 protein</fullName>
    </submittedName>
</protein>